<keyword evidence="2 4" id="KW-0547">Nucleotide-binding</keyword>
<evidence type="ECO:0000256" key="1">
    <source>
        <dbReference type="ARBA" id="ARBA00006914"/>
    </source>
</evidence>
<keyword evidence="4" id="KW-0963">Cytoplasm</keyword>
<dbReference type="GO" id="GO:0046872">
    <property type="term" value="F:metal ion binding"/>
    <property type="evidence" value="ECO:0007669"/>
    <property type="project" value="UniProtKB-UniRule"/>
</dbReference>
<evidence type="ECO:0000256" key="4">
    <source>
        <dbReference type="RuleBase" id="RU367045"/>
    </source>
</evidence>
<dbReference type="GO" id="GO:0043001">
    <property type="term" value="P:Golgi to plasma membrane protein transport"/>
    <property type="evidence" value="ECO:0007669"/>
    <property type="project" value="TreeGrafter"/>
</dbReference>
<comment type="catalytic activity">
    <reaction evidence="4">
        <text>ATP + H2O = ADP + phosphate + H(+)</text>
        <dbReference type="Rhea" id="RHEA:13065"/>
        <dbReference type="ChEBI" id="CHEBI:15377"/>
        <dbReference type="ChEBI" id="CHEBI:15378"/>
        <dbReference type="ChEBI" id="CHEBI:30616"/>
        <dbReference type="ChEBI" id="CHEBI:43474"/>
        <dbReference type="ChEBI" id="CHEBI:456216"/>
        <dbReference type="EC" id="3.6.4.6"/>
    </reaction>
</comment>
<dbReference type="GO" id="GO:0005795">
    <property type="term" value="C:Golgi stack"/>
    <property type="evidence" value="ECO:0007669"/>
    <property type="project" value="TreeGrafter"/>
</dbReference>
<organism evidence="7 8">
    <name type="scientific">Ditylenchus dipsaci</name>
    <dbReference type="NCBI Taxonomy" id="166011"/>
    <lineage>
        <taxon>Eukaryota</taxon>
        <taxon>Metazoa</taxon>
        <taxon>Ecdysozoa</taxon>
        <taxon>Nematoda</taxon>
        <taxon>Chromadorea</taxon>
        <taxon>Rhabditida</taxon>
        <taxon>Tylenchina</taxon>
        <taxon>Tylenchomorpha</taxon>
        <taxon>Sphaerularioidea</taxon>
        <taxon>Anguinidae</taxon>
        <taxon>Anguininae</taxon>
        <taxon>Ditylenchus</taxon>
    </lineage>
</organism>
<dbReference type="Pfam" id="PF00004">
    <property type="entry name" value="AAA"/>
    <property type="match status" value="2"/>
</dbReference>
<comment type="similarity">
    <text evidence="1 4">Belongs to the AAA ATPase family.</text>
</comment>
<name>A0A915E687_9BILA</name>
<dbReference type="GO" id="GO:0035494">
    <property type="term" value="P:SNARE complex disassembly"/>
    <property type="evidence" value="ECO:0007669"/>
    <property type="project" value="InterPro"/>
</dbReference>
<keyword evidence="3 4" id="KW-0067">ATP-binding</keyword>
<keyword evidence="7" id="KW-1185">Reference proteome</keyword>
<dbReference type="PRINTS" id="PR00830">
    <property type="entry name" value="ENDOLAPTASE"/>
</dbReference>
<feature type="domain" description="AAA+ ATPase" evidence="6">
    <location>
        <begin position="637"/>
        <end position="769"/>
    </location>
</feature>
<reference evidence="8" key="1">
    <citation type="submission" date="2022-11" db="UniProtKB">
        <authorList>
            <consortium name="WormBaseParasite"/>
        </authorList>
    </citation>
    <scope>IDENTIFICATION</scope>
</reference>
<dbReference type="WBParaSite" id="jg26636">
    <property type="protein sequence ID" value="jg26636"/>
    <property type="gene ID" value="jg26636"/>
</dbReference>
<evidence type="ECO:0000256" key="5">
    <source>
        <dbReference type="SAM" id="MobiDB-lite"/>
    </source>
</evidence>
<dbReference type="EC" id="3.6.4.6" evidence="4"/>
<accession>A0A915E687</accession>
<comment type="cofactor">
    <cofactor evidence="4">
        <name>Mg(2+)</name>
        <dbReference type="ChEBI" id="CHEBI:18420"/>
    </cofactor>
    <text evidence="4">Binds 1 Mg(2+) ion per subunit.</text>
</comment>
<dbReference type="CDD" id="cd00009">
    <property type="entry name" value="AAA"/>
    <property type="match status" value="1"/>
</dbReference>
<feature type="region of interest" description="Disordered" evidence="5">
    <location>
        <begin position="190"/>
        <end position="213"/>
    </location>
</feature>
<keyword evidence="4" id="KW-0378">Hydrolase</keyword>
<keyword evidence="4" id="KW-0813">Transport</keyword>
<dbReference type="SUPFAM" id="SSF54585">
    <property type="entry name" value="Cdc48 domain 2-like"/>
    <property type="match status" value="1"/>
</dbReference>
<dbReference type="GO" id="GO:0016887">
    <property type="term" value="F:ATP hydrolysis activity"/>
    <property type="evidence" value="ECO:0007669"/>
    <property type="project" value="InterPro"/>
</dbReference>
<evidence type="ECO:0000313" key="8">
    <source>
        <dbReference type="WBParaSite" id="jg26636"/>
    </source>
</evidence>
<evidence type="ECO:0000256" key="3">
    <source>
        <dbReference type="ARBA" id="ARBA00022840"/>
    </source>
</evidence>
<dbReference type="GO" id="GO:0006891">
    <property type="term" value="P:intra-Golgi vesicle-mediated transport"/>
    <property type="evidence" value="ECO:0007669"/>
    <property type="project" value="TreeGrafter"/>
</dbReference>
<feature type="compositionally biased region" description="Polar residues" evidence="5">
    <location>
        <begin position="190"/>
        <end position="200"/>
    </location>
</feature>
<feature type="compositionally biased region" description="Basic and acidic residues" evidence="5">
    <location>
        <begin position="202"/>
        <end position="213"/>
    </location>
</feature>
<dbReference type="InterPro" id="IPR003593">
    <property type="entry name" value="AAA+_ATPase"/>
</dbReference>
<dbReference type="Proteomes" id="UP000887574">
    <property type="component" value="Unplaced"/>
</dbReference>
<evidence type="ECO:0000256" key="2">
    <source>
        <dbReference type="ARBA" id="ARBA00022741"/>
    </source>
</evidence>
<dbReference type="GO" id="GO:0005524">
    <property type="term" value="F:ATP binding"/>
    <property type="evidence" value="ECO:0007669"/>
    <property type="project" value="UniProtKB-UniRule"/>
</dbReference>
<proteinExistence type="inferred from homology"/>
<feature type="domain" description="AAA+ ATPase" evidence="6">
    <location>
        <begin position="464"/>
        <end position="611"/>
    </location>
</feature>
<feature type="region of interest" description="Disordered" evidence="5">
    <location>
        <begin position="827"/>
        <end position="855"/>
    </location>
</feature>
<dbReference type="SMART" id="SM00382">
    <property type="entry name" value="AAA"/>
    <property type="match status" value="2"/>
</dbReference>
<dbReference type="Gene3D" id="3.40.50.300">
    <property type="entry name" value="P-loop containing nucleotide triphosphate hydrolases"/>
    <property type="match status" value="2"/>
</dbReference>
<keyword evidence="4" id="KW-0460">Magnesium</keyword>
<keyword evidence="4" id="KW-0931">ER-Golgi transport</keyword>
<dbReference type="FunFam" id="3.40.50.300:FF:000154">
    <property type="entry name" value="Vesicle-fusing ATPase 1"/>
    <property type="match status" value="1"/>
</dbReference>
<dbReference type="InterPro" id="IPR039812">
    <property type="entry name" value="Vesicle-fus_ATPase"/>
</dbReference>
<keyword evidence="4" id="KW-0653">Protein transport</keyword>
<comment type="function">
    <text evidence="4">Required for vesicle-mediated transport. Catalyzes the fusion of transport vesicles within the Golgi cisternae. Is also required for transport from the endoplasmic reticulum to the Golgi stack. Seems to function as a fusion protein required for the delivery of cargo proteins to all compartments of the Golgi stack independent of vesicle origin.</text>
</comment>
<dbReference type="InterPro" id="IPR029067">
    <property type="entry name" value="CDC48_domain_2-like_sf"/>
</dbReference>
<dbReference type="PANTHER" id="PTHR23078:SF3">
    <property type="entry name" value="VESICLE-FUSING ATPASE"/>
    <property type="match status" value="1"/>
</dbReference>
<evidence type="ECO:0000259" key="6">
    <source>
        <dbReference type="SMART" id="SM00382"/>
    </source>
</evidence>
<dbReference type="AlphaFoldDB" id="A0A915E687"/>
<dbReference type="InterPro" id="IPR027417">
    <property type="entry name" value="P-loop_NTPase"/>
</dbReference>
<dbReference type="FunFam" id="3.40.50.300:FF:000166">
    <property type="entry name" value="vesicle-fusing ATPase isoform X1"/>
    <property type="match status" value="1"/>
</dbReference>
<dbReference type="Gene3D" id="3.10.330.10">
    <property type="match status" value="1"/>
</dbReference>
<dbReference type="PANTHER" id="PTHR23078">
    <property type="entry name" value="VESICULAR-FUSION PROTEIN NSF"/>
    <property type="match status" value="1"/>
</dbReference>
<evidence type="ECO:0000313" key="7">
    <source>
        <dbReference type="Proteomes" id="UP000887574"/>
    </source>
</evidence>
<dbReference type="SUPFAM" id="SSF52540">
    <property type="entry name" value="P-loop containing nucleoside triphosphate hydrolases"/>
    <property type="match status" value="2"/>
</dbReference>
<dbReference type="InterPro" id="IPR003959">
    <property type="entry name" value="ATPase_AAA_core"/>
</dbReference>
<comment type="subcellular location">
    <subcellularLocation>
        <location evidence="4">Cytoplasm</location>
    </subcellularLocation>
</comment>
<sequence length="855" mass="95803">MEESKSTSGDTNTTNSLDATPSKFHLSLKDDSSLPARVLAIPQHIRKWTNLELNSDVVVTPFTFAMTGDKDSGNPINTVFLELDFESRGQQIDTISFCSDSLAVEFRKKFNQDAFCVGQEIFFDNCEEDKENGLNSHKEKVIFSAVVKQIFCACFGSSKAVQLHEFDFGLLKQESAIVFVPAENSSLTLHGSNTIKSQPVGTEDKSTDSTSEKKVCPNNDIKLTLVDIPVGAPACPSATKDNRILLNSADYNITEYGPNVTISYGADSKKMVLRAVNSNLHIPKGQAALGKNVAEITQFELDSLVIINQTSKEENKTVAKLCSWTCLLSLPICTTIQTFRNPSTLFNSEEVCQSLKKSINNRFVNKNMSNWVKLEEKYKPKDVCHVSDKEEDSYLLYKCIDKSISFFDPVRKSSKSSEKMTNFDWDFQKMGIGGLDKQFSEIFRRGFASRLFSEKCRQEMGINHLRGVILHGPPGTGKTLLARKIAEMLNAREPKIVNGPEIFGMWLGQSEKNIRNLFLDAEKEYTSVGDKSKLHVIIFDEFDSICPNREKIVHSNRTDSRVVNQLLSKIDGVDQLNNILIIDSEHTYPENELFGNSTAALEHILHHPLISWCPEIDDILSKGDEAIRQTLAKSGCGFVRVLIIGAKFTGKTFLAAKIAKKSAFPFINILTPDSFGTDKLKKLDSTFVDAKASPLSCLVLDNLERIAEYSETFKRFNQGVIFKLNDLLEKRPPEDKRLLVLATCSSSEFIQDIKLKNFFNYVLQVPSINKPEHISKVVDSVNAFTAEEMPLFRNYLSNLPTHIELGIKQIFEALELLDAISLNEKEAEEITPTGQPDPVKGNDEHKKRVKNFSKV</sequence>
<protein>
    <recommendedName>
        <fullName evidence="4">Vesicle-fusing ATPase</fullName>
        <ecNumber evidence="4">3.6.4.6</ecNumber>
    </recommendedName>
</protein>
<keyword evidence="4" id="KW-0479">Metal-binding</keyword>